<comment type="similarity">
    <text evidence="2">Belongs to the G-protein coupled receptor 1 family.</text>
</comment>
<evidence type="ECO:0000313" key="14">
    <source>
        <dbReference type="Ensembl" id="ENSLLEP00000008640.1"/>
    </source>
</evidence>
<dbReference type="Pfam" id="PF13853">
    <property type="entry name" value="7tm_4"/>
    <property type="match status" value="1"/>
</dbReference>
<sequence>MDRKNISAFTEFVLRGLPHANEFRNSFVLLFTLIYICTLLGNIILIMVVKKTHSLHTPMYFFLANLSILDICLSSVTLPKLLENIIHAKPISFGGCVCQLYFFHFLASTECFLYTVMAYDRYAAICRPLLYNSIMSWKICMCLSFGSWLTGSLHSMTHTILTFLLPFCGSNEIDYFFCDIIPVLKLACADTTVNRTVTLGDIGAVALICFILILTSYVHILSAIIKIKTVNARKKTFSTCASHLIVVLLFYVPCVFIYMRPYAGSPLDSTVAVFYTLVTPLLNPLIYSLRNNEVKLALWKIIELCLSKNIESLSTSF</sequence>
<reference evidence="14" key="2">
    <citation type="submission" date="2025-09" db="UniProtKB">
        <authorList>
            <consortium name="Ensembl"/>
        </authorList>
    </citation>
    <scope>IDENTIFICATION</scope>
</reference>
<keyword evidence="3" id="KW-1003">Cell membrane</keyword>
<dbReference type="GO" id="GO:0004930">
    <property type="term" value="F:G protein-coupled receptor activity"/>
    <property type="evidence" value="ECO:0007669"/>
    <property type="project" value="UniProtKB-KW"/>
</dbReference>
<keyword evidence="8" id="KW-0297">G-protein coupled receptor</keyword>
<dbReference type="PANTHER" id="PTHR26452">
    <property type="entry name" value="OLFACTORY RECEPTOR"/>
    <property type="match status" value="1"/>
</dbReference>
<dbReference type="PRINTS" id="PR00245">
    <property type="entry name" value="OLFACTORYR"/>
</dbReference>
<keyword evidence="5 12" id="KW-0812">Transmembrane</keyword>
<dbReference type="OrthoDB" id="9045771at2759"/>
<accession>A0A8C5M4T3</accession>
<evidence type="ECO:0000256" key="9">
    <source>
        <dbReference type="ARBA" id="ARBA00023136"/>
    </source>
</evidence>
<organism evidence="14 15">
    <name type="scientific">Leptobrachium leishanense</name>
    <name type="common">Leishan spiny toad</name>
    <dbReference type="NCBI Taxonomy" id="445787"/>
    <lineage>
        <taxon>Eukaryota</taxon>
        <taxon>Metazoa</taxon>
        <taxon>Chordata</taxon>
        <taxon>Craniata</taxon>
        <taxon>Vertebrata</taxon>
        <taxon>Euteleostomi</taxon>
        <taxon>Amphibia</taxon>
        <taxon>Batrachia</taxon>
        <taxon>Anura</taxon>
        <taxon>Pelobatoidea</taxon>
        <taxon>Megophryidae</taxon>
        <taxon>Leptobrachium</taxon>
    </lineage>
</organism>
<feature type="domain" description="G-protein coupled receptors family 1 profile" evidence="13">
    <location>
        <begin position="41"/>
        <end position="287"/>
    </location>
</feature>
<dbReference type="FunFam" id="1.20.1070.10:FF:000001">
    <property type="entry name" value="Olfactory receptor"/>
    <property type="match status" value="1"/>
</dbReference>
<protein>
    <recommendedName>
        <fullName evidence="13">G-protein coupled receptors family 1 profile domain-containing protein</fullName>
    </recommendedName>
</protein>
<dbReference type="GO" id="GO:0005886">
    <property type="term" value="C:plasma membrane"/>
    <property type="evidence" value="ECO:0007669"/>
    <property type="project" value="UniProtKB-SubCell"/>
</dbReference>
<evidence type="ECO:0000256" key="4">
    <source>
        <dbReference type="ARBA" id="ARBA00022606"/>
    </source>
</evidence>
<feature type="transmembrane region" description="Helical" evidence="12">
    <location>
        <begin position="237"/>
        <end position="259"/>
    </location>
</feature>
<dbReference type="Proteomes" id="UP000694569">
    <property type="component" value="Unplaced"/>
</dbReference>
<feature type="transmembrane region" description="Helical" evidence="12">
    <location>
        <begin position="129"/>
        <end position="149"/>
    </location>
</feature>
<dbReference type="SUPFAM" id="SSF81321">
    <property type="entry name" value="Family A G protein-coupled receptor-like"/>
    <property type="match status" value="1"/>
</dbReference>
<feature type="transmembrane region" description="Helical" evidence="12">
    <location>
        <begin position="27"/>
        <end position="48"/>
    </location>
</feature>
<reference evidence="14" key="1">
    <citation type="submission" date="2025-08" db="UniProtKB">
        <authorList>
            <consortium name="Ensembl"/>
        </authorList>
    </citation>
    <scope>IDENTIFICATION</scope>
</reference>
<evidence type="ECO:0000256" key="7">
    <source>
        <dbReference type="ARBA" id="ARBA00022989"/>
    </source>
</evidence>
<proteinExistence type="inferred from homology"/>
<evidence type="ECO:0000256" key="11">
    <source>
        <dbReference type="ARBA" id="ARBA00023224"/>
    </source>
</evidence>
<dbReference type="CDD" id="cd13954">
    <property type="entry name" value="7tmA_OR"/>
    <property type="match status" value="1"/>
</dbReference>
<evidence type="ECO:0000313" key="15">
    <source>
        <dbReference type="Proteomes" id="UP000694569"/>
    </source>
</evidence>
<keyword evidence="4" id="KW-0716">Sensory transduction</keyword>
<evidence type="ECO:0000259" key="13">
    <source>
        <dbReference type="PROSITE" id="PS50262"/>
    </source>
</evidence>
<dbReference type="GO" id="GO:0004984">
    <property type="term" value="F:olfactory receptor activity"/>
    <property type="evidence" value="ECO:0007669"/>
    <property type="project" value="InterPro"/>
</dbReference>
<dbReference type="PRINTS" id="PR00237">
    <property type="entry name" value="GPCRRHODOPSN"/>
</dbReference>
<dbReference type="InterPro" id="IPR000725">
    <property type="entry name" value="Olfact_rcpt"/>
</dbReference>
<comment type="subcellular location">
    <subcellularLocation>
        <location evidence="1">Cell membrane</location>
        <topology evidence="1">Multi-pass membrane protein</topology>
    </subcellularLocation>
</comment>
<dbReference type="InterPro" id="IPR050516">
    <property type="entry name" value="Olfactory_GPCR"/>
</dbReference>
<evidence type="ECO:0000256" key="1">
    <source>
        <dbReference type="ARBA" id="ARBA00004651"/>
    </source>
</evidence>
<dbReference type="Ensembl" id="ENSLLET00000008983.1">
    <property type="protein sequence ID" value="ENSLLEP00000008640.1"/>
    <property type="gene ID" value="ENSLLEG00000005506.1"/>
</dbReference>
<evidence type="ECO:0000256" key="10">
    <source>
        <dbReference type="ARBA" id="ARBA00023170"/>
    </source>
</evidence>
<evidence type="ECO:0000256" key="3">
    <source>
        <dbReference type="ARBA" id="ARBA00022475"/>
    </source>
</evidence>
<dbReference type="InterPro" id="IPR017452">
    <property type="entry name" value="GPCR_Rhodpsn_7TM"/>
</dbReference>
<feature type="transmembrane region" description="Helical" evidence="12">
    <location>
        <begin position="202"/>
        <end position="225"/>
    </location>
</feature>
<keyword evidence="10" id="KW-0675">Receptor</keyword>
<dbReference type="PROSITE" id="PS50262">
    <property type="entry name" value="G_PROTEIN_RECEP_F1_2"/>
    <property type="match status" value="1"/>
</dbReference>
<name>A0A8C5M4T3_9ANUR</name>
<keyword evidence="9 12" id="KW-0472">Membrane</keyword>
<evidence type="ECO:0000256" key="12">
    <source>
        <dbReference type="SAM" id="Phobius"/>
    </source>
</evidence>
<feature type="transmembrane region" description="Helical" evidence="12">
    <location>
        <begin position="271"/>
        <end position="289"/>
    </location>
</feature>
<evidence type="ECO:0000256" key="2">
    <source>
        <dbReference type="ARBA" id="ARBA00010663"/>
    </source>
</evidence>
<dbReference type="Gene3D" id="1.20.1070.10">
    <property type="entry name" value="Rhodopsin 7-helix transmembrane proteins"/>
    <property type="match status" value="1"/>
</dbReference>
<feature type="transmembrane region" description="Helical" evidence="12">
    <location>
        <begin position="91"/>
        <end position="117"/>
    </location>
</feature>
<dbReference type="FunFam" id="1.10.1220.70:FF:000001">
    <property type="entry name" value="Olfactory receptor"/>
    <property type="match status" value="1"/>
</dbReference>
<dbReference type="InterPro" id="IPR000276">
    <property type="entry name" value="GPCR_Rhodpsn"/>
</dbReference>
<dbReference type="GeneTree" id="ENSGT01050000244869"/>
<evidence type="ECO:0000256" key="8">
    <source>
        <dbReference type="ARBA" id="ARBA00023040"/>
    </source>
</evidence>
<keyword evidence="7 12" id="KW-1133">Transmembrane helix</keyword>
<evidence type="ECO:0000256" key="5">
    <source>
        <dbReference type="ARBA" id="ARBA00022692"/>
    </source>
</evidence>
<keyword evidence="6" id="KW-0552">Olfaction</keyword>
<dbReference type="AlphaFoldDB" id="A0A8C5M4T3"/>
<keyword evidence="11" id="KW-0807">Transducer</keyword>
<evidence type="ECO:0000256" key="6">
    <source>
        <dbReference type="ARBA" id="ARBA00022725"/>
    </source>
</evidence>
<keyword evidence="15" id="KW-1185">Reference proteome</keyword>